<dbReference type="GO" id="GO:0005886">
    <property type="term" value="C:plasma membrane"/>
    <property type="evidence" value="ECO:0007669"/>
    <property type="project" value="TreeGrafter"/>
</dbReference>
<feature type="transmembrane region" description="Helical" evidence="5">
    <location>
        <begin position="166"/>
        <end position="192"/>
    </location>
</feature>
<reference evidence="6 7" key="1">
    <citation type="submission" date="2014-04" db="EMBL/GenBank/DDBJ databases">
        <title>Evolutionary Origins and Diversification of the Mycorrhizal Mutualists.</title>
        <authorList>
            <consortium name="DOE Joint Genome Institute"/>
            <consortium name="Mycorrhizal Genomics Consortium"/>
            <person name="Kohler A."/>
            <person name="Kuo A."/>
            <person name="Nagy L.G."/>
            <person name="Floudas D."/>
            <person name="Copeland A."/>
            <person name="Barry K.W."/>
            <person name="Cichocki N."/>
            <person name="Veneault-Fourrey C."/>
            <person name="LaButti K."/>
            <person name="Lindquist E.A."/>
            <person name="Lipzen A."/>
            <person name="Lundell T."/>
            <person name="Morin E."/>
            <person name="Murat C."/>
            <person name="Riley R."/>
            <person name="Ohm R."/>
            <person name="Sun H."/>
            <person name="Tunlid A."/>
            <person name="Henrissat B."/>
            <person name="Grigoriev I.V."/>
            <person name="Hibbett D.S."/>
            <person name="Martin F."/>
        </authorList>
    </citation>
    <scope>NUCLEOTIDE SEQUENCE [LARGE SCALE GENOMIC DNA]</scope>
    <source>
        <strain evidence="6 7">FD-317 M1</strain>
    </source>
</reference>
<dbReference type="GO" id="GO:0000324">
    <property type="term" value="C:fungal-type vacuole"/>
    <property type="evidence" value="ECO:0007669"/>
    <property type="project" value="TreeGrafter"/>
</dbReference>
<feature type="transmembrane region" description="Helical" evidence="5">
    <location>
        <begin position="213"/>
        <end position="231"/>
    </location>
</feature>
<keyword evidence="3 5" id="KW-1133">Transmembrane helix</keyword>
<dbReference type="InterPro" id="IPR007568">
    <property type="entry name" value="RTA1"/>
</dbReference>
<dbReference type="Proteomes" id="UP000053593">
    <property type="component" value="Unassembled WGS sequence"/>
</dbReference>
<feature type="transmembrane region" description="Helical" evidence="5">
    <location>
        <begin position="88"/>
        <end position="108"/>
    </location>
</feature>
<evidence type="ECO:0000256" key="5">
    <source>
        <dbReference type="SAM" id="Phobius"/>
    </source>
</evidence>
<evidence type="ECO:0000313" key="6">
    <source>
        <dbReference type="EMBL" id="KIK57285.1"/>
    </source>
</evidence>
<comment type="subcellular location">
    <subcellularLocation>
        <location evidence="1">Membrane</location>
        <topology evidence="1">Multi-pass membrane protein</topology>
    </subcellularLocation>
</comment>
<dbReference type="Pfam" id="PF04479">
    <property type="entry name" value="RTA1"/>
    <property type="match status" value="1"/>
</dbReference>
<evidence type="ECO:0000256" key="4">
    <source>
        <dbReference type="ARBA" id="ARBA00023136"/>
    </source>
</evidence>
<dbReference type="HOGENOM" id="CLU_033465_6_0_1"/>
<evidence type="ECO:0000256" key="1">
    <source>
        <dbReference type="ARBA" id="ARBA00004141"/>
    </source>
</evidence>
<protein>
    <recommendedName>
        <fullName evidence="8">RTA1-domain-containing protein</fullName>
    </recommendedName>
</protein>
<keyword evidence="7" id="KW-1185">Reference proteome</keyword>
<dbReference type="AlphaFoldDB" id="A0A0D0B285"/>
<dbReference type="OrthoDB" id="3358017at2759"/>
<sequence length="272" mass="30400">MVPSLLTLPDGISKDEAIRGSYGYIPSPGVCIMFVALFAVTTLMQLVYSLYARQWLLLPTMVLAGAGETLGWSGRLWSSQNIFAETPFIMQIAVLVLSPTPLLAVYFIIFGRLVQNLRPQFSRLKPALYFRIFLSCDIVSLTVQAIGDGTASSSATNEDIQRGIYIMLVGIIMQVVIILGFSAIAFEFLYRLNLGRPLRQGSTFGVMDRRRKIGIYAVFFATSWLFIRAVFRTVELADGWYGTVIHTQWLFDTFDAAMVVLALYTWNLFPAG</sequence>
<feature type="transmembrane region" description="Helical" evidence="5">
    <location>
        <begin position="24"/>
        <end position="48"/>
    </location>
</feature>
<gene>
    <name evidence="6" type="ORF">GYMLUDRAFT_173265</name>
</gene>
<keyword evidence="2 5" id="KW-0812">Transmembrane</keyword>
<feature type="transmembrane region" description="Helical" evidence="5">
    <location>
        <begin position="251"/>
        <end position="269"/>
    </location>
</feature>
<keyword evidence="4 5" id="KW-0472">Membrane</keyword>
<evidence type="ECO:0000256" key="2">
    <source>
        <dbReference type="ARBA" id="ARBA00022692"/>
    </source>
</evidence>
<evidence type="ECO:0008006" key="8">
    <source>
        <dbReference type="Google" id="ProtNLM"/>
    </source>
</evidence>
<evidence type="ECO:0000256" key="3">
    <source>
        <dbReference type="ARBA" id="ARBA00022989"/>
    </source>
</evidence>
<proteinExistence type="predicted"/>
<evidence type="ECO:0000313" key="7">
    <source>
        <dbReference type="Proteomes" id="UP000053593"/>
    </source>
</evidence>
<dbReference type="EMBL" id="KN834792">
    <property type="protein sequence ID" value="KIK57285.1"/>
    <property type="molecule type" value="Genomic_DNA"/>
</dbReference>
<organism evidence="6 7">
    <name type="scientific">Collybiopsis luxurians FD-317 M1</name>
    <dbReference type="NCBI Taxonomy" id="944289"/>
    <lineage>
        <taxon>Eukaryota</taxon>
        <taxon>Fungi</taxon>
        <taxon>Dikarya</taxon>
        <taxon>Basidiomycota</taxon>
        <taxon>Agaricomycotina</taxon>
        <taxon>Agaricomycetes</taxon>
        <taxon>Agaricomycetidae</taxon>
        <taxon>Agaricales</taxon>
        <taxon>Marasmiineae</taxon>
        <taxon>Omphalotaceae</taxon>
        <taxon>Collybiopsis</taxon>
        <taxon>Collybiopsis luxurians</taxon>
    </lineage>
</organism>
<dbReference type="PANTHER" id="PTHR31465">
    <property type="entry name" value="PROTEIN RTA1-RELATED"/>
    <property type="match status" value="1"/>
</dbReference>
<dbReference type="PANTHER" id="PTHR31465:SF9">
    <property type="entry name" value="SPHINGOID LONG-CHAIN BASE TRANSPORTER RSB1"/>
    <property type="match status" value="1"/>
</dbReference>
<accession>A0A0D0B285</accession>
<feature type="transmembrane region" description="Helical" evidence="5">
    <location>
        <begin position="55"/>
        <end position="76"/>
    </location>
</feature>
<feature type="transmembrane region" description="Helical" evidence="5">
    <location>
        <begin position="128"/>
        <end position="146"/>
    </location>
</feature>
<name>A0A0D0B285_9AGAR</name>